<organism evidence="2 3">
    <name type="scientific">Aspergillus terreus (strain NIH 2624 / FGSC A1156)</name>
    <dbReference type="NCBI Taxonomy" id="341663"/>
    <lineage>
        <taxon>Eukaryota</taxon>
        <taxon>Fungi</taxon>
        <taxon>Dikarya</taxon>
        <taxon>Ascomycota</taxon>
        <taxon>Pezizomycotina</taxon>
        <taxon>Eurotiomycetes</taxon>
        <taxon>Eurotiomycetidae</taxon>
        <taxon>Eurotiales</taxon>
        <taxon>Aspergillaceae</taxon>
        <taxon>Aspergillus</taxon>
        <taxon>Aspergillus subgen. Circumdati</taxon>
    </lineage>
</organism>
<evidence type="ECO:0000259" key="1">
    <source>
        <dbReference type="PROSITE" id="PS50097"/>
    </source>
</evidence>
<protein>
    <recommendedName>
        <fullName evidence="1">BTB domain-containing protein</fullName>
    </recommendedName>
</protein>
<reference evidence="3" key="1">
    <citation type="submission" date="2005-09" db="EMBL/GenBank/DDBJ databases">
        <title>Annotation of the Aspergillus terreus NIH2624 genome.</title>
        <authorList>
            <person name="Birren B.W."/>
            <person name="Lander E.S."/>
            <person name="Galagan J.E."/>
            <person name="Nusbaum C."/>
            <person name="Devon K."/>
            <person name="Henn M."/>
            <person name="Ma L.-J."/>
            <person name="Jaffe D.B."/>
            <person name="Butler J."/>
            <person name="Alvarez P."/>
            <person name="Gnerre S."/>
            <person name="Grabherr M."/>
            <person name="Kleber M."/>
            <person name="Mauceli E.W."/>
            <person name="Brockman W."/>
            <person name="Rounsley S."/>
            <person name="Young S.K."/>
            <person name="LaButti K."/>
            <person name="Pushparaj V."/>
            <person name="DeCaprio D."/>
            <person name="Crawford M."/>
            <person name="Koehrsen M."/>
            <person name="Engels R."/>
            <person name="Montgomery P."/>
            <person name="Pearson M."/>
            <person name="Howarth C."/>
            <person name="Larson L."/>
            <person name="Luoma S."/>
            <person name="White J."/>
            <person name="Alvarado L."/>
            <person name="Kodira C.D."/>
            <person name="Zeng Q."/>
            <person name="Oleary S."/>
            <person name="Yandava C."/>
            <person name="Denning D.W."/>
            <person name="Nierman W.C."/>
            <person name="Milne T."/>
            <person name="Madden K."/>
        </authorList>
    </citation>
    <scope>NUCLEOTIDE SEQUENCE [LARGE SCALE GENOMIC DNA]</scope>
    <source>
        <strain evidence="3">NIH 2624 / FGSC A1156</strain>
    </source>
</reference>
<dbReference type="eggNOG" id="ENOG502SQAQ">
    <property type="taxonomic scope" value="Eukaryota"/>
</dbReference>
<accession>Q0CPN9</accession>
<dbReference type="OMA" id="WFARWIK"/>
<dbReference type="PROSITE" id="PS50097">
    <property type="entry name" value="BTB"/>
    <property type="match status" value="1"/>
</dbReference>
<dbReference type="AlphaFoldDB" id="Q0CPN9"/>
<dbReference type="Gene3D" id="3.30.710.10">
    <property type="entry name" value="Potassium Channel Kv1.1, Chain A"/>
    <property type="match status" value="1"/>
</dbReference>
<proteinExistence type="predicted"/>
<dbReference type="Pfam" id="PF00651">
    <property type="entry name" value="BTB"/>
    <property type="match status" value="1"/>
</dbReference>
<dbReference type="EMBL" id="CH476599">
    <property type="protein sequence ID" value="EAU34792.1"/>
    <property type="molecule type" value="Genomic_DNA"/>
</dbReference>
<name>Q0CPN9_ASPTN</name>
<dbReference type="RefSeq" id="XP_001213523.1">
    <property type="nucleotide sequence ID" value="XM_001213523.1"/>
</dbReference>
<dbReference type="STRING" id="341663.Q0CPN9"/>
<dbReference type="HOGENOM" id="CLU_058477_0_0_1"/>
<dbReference type="SUPFAM" id="SSF54695">
    <property type="entry name" value="POZ domain"/>
    <property type="match status" value="1"/>
</dbReference>
<dbReference type="CDD" id="cd18186">
    <property type="entry name" value="BTB_POZ_ZBTB_KLHL-like"/>
    <property type="match status" value="1"/>
</dbReference>
<evidence type="ECO:0000313" key="3">
    <source>
        <dbReference type="Proteomes" id="UP000007963"/>
    </source>
</evidence>
<dbReference type="InterPro" id="IPR011333">
    <property type="entry name" value="SKP1/BTB/POZ_sf"/>
</dbReference>
<dbReference type="OrthoDB" id="268428at2759"/>
<dbReference type="VEuPathDB" id="FungiDB:ATEG_04345"/>
<dbReference type="GeneID" id="4319958"/>
<evidence type="ECO:0000313" key="2">
    <source>
        <dbReference type="EMBL" id="EAU34792.1"/>
    </source>
</evidence>
<sequence>METDIPNRVVDISPDGDRLIKVNEYEDSDNVNSDNEPVLKRTGTFKVTSKILVEESTYFSGMFRTEWRESSTEIVLKHDKAKAMEALLQFMHGVTVAVDSLSIPDVWHLIKAADKYLFPLEKMAVWFMKWFGHQLEKKSAGDYQTLEECEFERQLLFPCWAFDYATGFQYLTRHLAYNMGGHITESNPTRLRETHLPPRVIQQLNAARGRLRNILHRDLFDATKNIMDSSSCKCKEYTVFYYLCELRRVDIWPMEEISTRESINTMLEWLNDFDEEKMRSKISSSAFGSKALCYRCNRSWKQIVDAAIKKVKKYFDGLCLDCMGKSKRFRLDIDGHYWRHDESRERYDEGCRVRHGEPTHYFSFMGRREKRGLIAD</sequence>
<dbReference type="SMART" id="SM00225">
    <property type="entry name" value="BTB"/>
    <property type="match status" value="1"/>
</dbReference>
<feature type="domain" description="BTB" evidence="1">
    <location>
        <begin position="33"/>
        <end position="100"/>
    </location>
</feature>
<dbReference type="InterPro" id="IPR000210">
    <property type="entry name" value="BTB/POZ_dom"/>
</dbReference>
<gene>
    <name evidence="2" type="ORF">ATEG_04345</name>
</gene>
<dbReference type="Proteomes" id="UP000007963">
    <property type="component" value="Unassembled WGS sequence"/>
</dbReference>